<accession>A0A0A9AF98</accession>
<dbReference type="EMBL" id="GBRH01247546">
    <property type="protein sequence ID" value="JAD50349.1"/>
    <property type="molecule type" value="Transcribed_RNA"/>
</dbReference>
<organism evidence="1">
    <name type="scientific">Arundo donax</name>
    <name type="common">Giant reed</name>
    <name type="synonym">Donax arundinaceus</name>
    <dbReference type="NCBI Taxonomy" id="35708"/>
    <lineage>
        <taxon>Eukaryota</taxon>
        <taxon>Viridiplantae</taxon>
        <taxon>Streptophyta</taxon>
        <taxon>Embryophyta</taxon>
        <taxon>Tracheophyta</taxon>
        <taxon>Spermatophyta</taxon>
        <taxon>Magnoliopsida</taxon>
        <taxon>Liliopsida</taxon>
        <taxon>Poales</taxon>
        <taxon>Poaceae</taxon>
        <taxon>PACMAD clade</taxon>
        <taxon>Arundinoideae</taxon>
        <taxon>Arundineae</taxon>
        <taxon>Arundo</taxon>
    </lineage>
</organism>
<name>A0A0A9AF98_ARUDO</name>
<reference evidence="1" key="2">
    <citation type="journal article" date="2015" name="Data Brief">
        <title>Shoot transcriptome of the giant reed, Arundo donax.</title>
        <authorList>
            <person name="Barrero R.A."/>
            <person name="Guerrero F.D."/>
            <person name="Moolhuijzen P."/>
            <person name="Goolsby J.A."/>
            <person name="Tidwell J."/>
            <person name="Bellgard S.E."/>
            <person name="Bellgard M.I."/>
        </authorList>
    </citation>
    <scope>NUCLEOTIDE SEQUENCE</scope>
    <source>
        <tissue evidence="1">Shoot tissue taken approximately 20 cm above the soil surface</tissue>
    </source>
</reference>
<proteinExistence type="predicted"/>
<evidence type="ECO:0000313" key="1">
    <source>
        <dbReference type="EMBL" id="JAD50349.1"/>
    </source>
</evidence>
<protein>
    <submittedName>
        <fullName evidence="1">Uncharacterized protein</fullName>
    </submittedName>
</protein>
<reference evidence="1" key="1">
    <citation type="submission" date="2014-09" db="EMBL/GenBank/DDBJ databases">
        <authorList>
            <person name="Magalhaes I.L.F."/>
            <person name="Oliveira U."/>
            <person name="Santos F.R."/>
            <person name="Vidigal T.H.D.A."/>
            <person name="Brescovit A.D."/>
            <person name="Santos A.J."/>
        </authorList>
    </citation>
    <scope>NUCLEOTIDE SEQUENCE</scope>
    <source>
        <tissue evidence="1">Shoot tissue taken approximately 20 cm above the soil surface</tissue>
    </source>
</reference>
<sequence>MAGPMARTC</sequence>